<gene>
    <name evidence="1" type="ORF">L202_03560</name>
</gene>
<dbReference type="OrthoDB" id="10385886at2759"/>
<dbReference type="AlphaFoldDB" id="A0A1E3HTC8"/>
<sequence>MQVQVEMRSGGRKPTHLSFLHHPQTRLPFSHSKMSPTTLMPSTSSLRVEVGIPRGIPKAGLSLASKKARYEAINKKLLAAHKEHVARVKSSFSHFARLQRHLSAGKSKGNKLSKKTSCSVLSPSSDFSVKKNGIVEGGKTTDLVNDFATKMSIDGAKPPTSEVSVVLQKRSSSSVSPDMEGCAKMMARLAIAHDVHHTPARILSTDLDSLGLSSEAKVTAGDKGRRSRHSSTTLSLRSNISAAEDDDAPDNEFKSTLFFSKLLAGEVDGLTIVL</sequence>
<dbReference type="RefSeq" id="XP_018994465.1">
    <property type="nucleotide sequence ID" value="XM_019137439.1"/>
</dbReference>
<evidence type="ECO:0000313" key="2">
    <source>
        <dbReference type="Proteomes" id="UP000094065"/>
    </source>
</evidence>
<accession>A0A1E3HTC8</accession>
<keyword evidence="2" id="KW-1185">Reference proteome</keyword>
<protein>
    <submittedName>
        <fullName evidence="1">Uncharacterized protein</fullName>
    </submittedName>
</protein>
<name>A0A1E3HTC8_9TREE</name>
<dbReference type="Proteomes" id="UP000094065">
    <property type="component" value="Unassembled WGS sequence"/>
</dbReference>
<dbReference type="GeneID" id="30154869"/>
<organism evidence="1 2">
    <name type="scientific">Cryptococcus amylolentus CBS 6039</name>
    <dbReference type="NCBI Taxonomy" id="1295533"/>
    <lineage>
        <taxon>Eukaryota</taxon>
        <taxon>Fungi</taxon>
        <taxon>Dikarya</taxon>
        <taxon>Basidiomycota</taxon>
        <taxon>Agaricomycotina</taxon>
        <taxon>Tremellomycetes</taxon>
        <taxon>Tremellales</taxon>
        <taxon>Cryptococcaceae</taxon>
        <taxon>Cryptococcus</taxon>
    </lineage>
</organism>
<dbReference type="EMBL" id="AWGJ01000005">
    <property type="protein sequence ID" value="ODN79618.1"/>
    <property type="molecule type" value="Genomic_DNA"/>
</dbReference>
<comment type="caution">
    <text evidence="1">The sequence shown here is derived from an EMBL/GenBank/DDBJ whole genome shotgun (WGS) entry which is preliminary data.</text>
</comment>
<proteinExistence type="predicted"/>
<evidence type="ECO:0000313" key="1">
    <source>
        <dbReference type="EMBL" id="ODN79618.1"/>
    </source>
</evidence>
<reference evidence="1 2" key="1">
    <citation type="submission" date="2016-06" db="EMBL/GenBank/DDBJ databases">
        <title>Evolution of pathogenesis and genome organization in the Tremellales.</title>
        <authorList>
            <person name="Cuomo C."/>
            <person name="Litvintseva A."/>
            <person name="Heitman J."/>
            <person name="Chen Y."/>
            <person name="Sun S."/>
            <person name="Springer D."/>
            <person name="Dromer F."/>
            <person name="Young S."/>
            <person name="Zeng Q."/>
            <person name="Chapman S."/>
            <person name="Gujja S."/>
            <person name="Saif S."/>
            <person name="Birren B."/>
        </authorList>
    </citation>
    <scope>NUCLEOTIDE SEQUENCE [LARGE SCALE GENOMIC DNA]</scope>
    <source>
        <strain evidence="1 2">CBS 6039</strain>
    </source>
</reference>